<dbReference type="Proteomes" id="UP000708298">
    <property type="component" value="Unassembled WGS sequence"/>
</dbReference>
<keyword evidence="2" id="KW-1185">Reference proteome</keyword>
<gene>
    <name evidence="1" type="ORF">ASILVAE211_06210</name>
</gene>
<dbReference type="EMBL" id="JAESVB010000002">
    <property type="protein sequence ID" value="MCB8874769.1"/>
    <property type="molecule type" value="Genomic_DNA"/>
</dbReference>
<accession>A0A964DYA3</accession>
<comment type="caution">
    <text evidence="1">The sequence shown here is derived from an EMBL/GenBank/DDBJ whole genome shotgun (WGS) entry which is preliminary data.</text>
</comment>
<dbReference type="RefSeq" id="WP_227320434.1">
    <property type="nucleotide sequence ID" value="NZ_JAESVB010000002.1"/>
</dbReference>
<organism evidence="1 2">
    <name type="scientific">Acidisoma silvae</name>
    <dbReference type="NCBI Taxonomy" id="2802396"/>
    <lineage>
        <taxon>Bacteria</taxon>
        <taxon>Pseudomonadati</taxon>
        <taxon>Pseudomonadota</taxon>
        <taxon>Alphaproteobacteria</taxon>
        <taxon>Acetobacterales</taxon>
        <taxon>Acidocellaceae</taxon>
        <taxon>Acidisoma</taxon>
    </lineage>
</organism>
<evidence type="ECO:0000313" key="1">
    <source>
        <dbReference type="EMBL" id="MCB8874769.1"/>
    </source>
</evidence>
<proteinExistence type="predicted"/>
<name>A0A964DYA3_9PROT</name>
<dbReference type="AlphaFoldDB" id="A0A964DYA3"/>
<protein>
    <submittedName>
        <fullName evidence="1">Uncharacterized protein</fullName>
    </submittedName>
</protein>
<evidence type="ECO:0000313" key="2">
    <source>
        <dbReference type="Proteomes" id="UP000708298"/>
    </source>
</evidence>
<reference evidence="1" key="2">
    <citation type="submission" date="2021-01" db="EMBL/GenBank/DDBJ databases">
        <authorList>
            <person name="Mieszkin S."/>
            <person name="Pouder E."/>
            <person name="Alain K."/>
        </authorList>
    </citation>
    <scope>NUCLEOTIDE SEQUENCE</scope>
    <source>
        <strain evidence="1">HW T2.11</strain>
    </source>
</reference>
<sequence>MMDKATRCAGNGGVGAGRWMTGAAGAVARLGAAIAGIGGVSGGLGVATVGGETRAGWDGGTDGSLCGAGLGGIAGVRLMANFGLGGAPEDGGVTSGDGVKGAICERGADCLTTSAARGAGNAATGLLCHIGGAGTAGLITGGSHAGPATGAASAAVSMAAAGGAAGRSADALFTDGAW</sequence>
<reference evidence="1" key="1">
    <citation type="journal article" date="2021" name="Microorganisms">
        <title>Acidisoma silvae sp. nov. and Acidisomacellulosilytica sp. nov., Two Acidophilic Bacteria Isolated from Decaying Wood, Hydrolyzing Cellulose and Producing Poly-3-hydroxybutyrate.</title>
        <authorList>
            <person name="Mieszkin S."/>
            <person name="Pouder E."/>
            <person name="Uroz S."/>
            <person name="Simon-Colin C."/>
            <person name="Alain K."/>
        </authorList>
    </citation>
    <scope>NUCLEOTIDE SEQUENCE</scope>
    <source>
        <strain evidence="1">HW T2.11</strain>
    </source>
</reference>